<evidence type="ECO:0000313" key="2">
    <source>
        <dbReference type="Ensembl" id="ENSUAMP00000000622.1"/>
    </source>
</evidence>
<evidence type="ECO:0000256" key="1">
    <source>
        <dbReference type="SAM" id="MobiDB-lite"/>
    </source>
</evidence>
<dbReference type="Ensembl" id="ENSUAMT00000000719.1">
    <property type="protein sequence ID" value="ENSUAMP00000000622.1"/>
    <property type="gene ID" value="ENSUAMG00000000630.1"/>
</dbReference>
<evidence type="ECO:0000313" key="3">
    <source>
        <dbReference type="Proteomes" id="UP000291022"/>
    </source>
</evidence>
<dbReference type="GO" id="GO:0006915">
    <property type="term" value="P:apoptotic process"/>
    <property type="evidence" value="ECO:0007669"/>
    <property type="project" value="InterPro"/>
</dbReference>
<keyword evidence="3" id="KW-1185">Reference proteome</keyword>
<dbReference type="GO" id="GO:0008285">
    <property type="term" value="P:negative regulation of cell population proliferation"/>
    <property type="evidence" value="ECO:0007669"/>
    <property type="project" value="InterPro"/>
</dbReference>
<dbReference type="GO" id="GO:0051726">
    <property type="term" value="P:regulation of cell cycle"/>
    <property type="evidence" value="ECO:0007669"/>
    <property type="project" value="InterPro"/>
</dbReference>
<reference evidence="3" key="1">
    <citation type="submission" date="2016-06" db="EMBL/GenBank/DDBJ databases">
        <title>De novo assembly and RNA-Seq shows season-dependent expression and editing in black bear kidneys.</title>
        <authorList>
            <person name="Korstanje R."/>
            <person name="Srivastava A."/>
            <person name="Sarsani V.K."/>
            <person name="Sheehan S.M."/>
            <person name="Seger R.L."/>
            <person name="Barter M.E."/>
            <person name="Lindqvist C."/>
            <person name="Brody L.C."/>
            <person name="Mullikin J.C."/>
        </authorList>
    </citation>
    <scope>NUCLEOTIDE SEQUENCE [LARGE SCALE GENOMIC DNA]</scope>
</reference>
<name>A0A452Q9F3_URSAM</name>
<dbReference type="GeneTree" id="ENSGT00940000165099"/>
<organism evidence="2 3">
    <name type="scientific">Ursus americanus</name>
    <name type="common">American black bear</name>
    <name type="synonym">Euarctos americanus</name>
    <dbReference type="NCBI Taxonomy" id="9643"/>
    <lineage>
        <taxon>Eukaryota</taxon>
        <taxon>Metazoa</taxon>
        <taxon>Chordata</taxon>
        <taxon>Craniata</taxon>
        <taxon>Vertebrata</taxon>
        <taxon>Euteleostomi</taxon>
        <taxon>Mammalia</taxon>
        <taxon>Eutheria</taxon>
        <taxon>Laurasiatheria</taxon>
        <taxon>Carnivora</taxon>
        <taxon>Caniformia</taxon>
        <taxon>Ursidae</taxon>
        <taxon>Ursus</taxon>
    </lineage>
</organism>
<protein>
    <recommendedName>
        <fullName evidence="4">Cyclin dependent kinase inhibitor 2A</fullName>
    </recommendedName>
</protein>
<dbReference type="STRING" id="9643.ENSUAMP00000000622"/>
<reference evidence="2" key="3">
    <citation type="submission" date="2025-09" db="UniProtKB">
        <authorList>
            <consortium name="Ensembl"/>
        </authorList>
    </citation>
    <scope>IDENTIFICATION</scope>
</reference>
<reference evidence="2" key="2">
    <citation type="submission" date="2025-08" db="UniProtKB">
        <authorList>
            <consortium name="Ensembl"/>
        </authorList>
    </citation>
    <scope>IDENTIFICATION</scope>
</reference>
<dbReference type="Pfam" id="PF07392">
    <property type="entry name" value="P19Arf_N"/>
    <property type="match status" value="1"/>
</dbReference>
<dbReference type="AlphaFoldDB" id="A0A452Q9F3"/>
<evidence type="ECO:0008006" key="4">
    <source>
        <dbReference type="Google" id="ProtNLM"/>
    </source>
</evidence>
<feature type="compositionally biased region" description="Basic residues" evidence="1">
    <location>
        <begin position="71"/>
        <end position="82"/>
    </location>
</feature>
<accession>A0A452Q9F3</accession>
<feature type="compositionally biased region" description="Low complexity" evidence="1">
    <location>
        <begin position="125"/>
        <end position="141"/>
    </location>
</feature>
<feature type="region of interest" description="Disordered" evidence="1">
    <location>
        <begin position="71"/>
        <end position="151"/>
    </location>
</feature>
<dbReference type="InterPro" id="IPR010868">
    <property type="entry name" value="Tumor_suppres_ARF"/>
</dbReference>
<dbReference type="Proteomes" id="UP000291022">
    <property type="component" value="Unassembled WGS sequence"/>
</dbReference>
<sequence length="151" mass="15993">MPKGGAAVAEHSGGGGGESMVRAFLITVRIRRAGGPPRVRAFVVRITRPAGEWAEPGVRAAAALVLKLVRSRRRAQQPHPRRAGHDDGQHPRGRAAAAPRRRPELRRPHHPHPTCARRGPGGLPGHARGAAPRRGASGRARYLGPPARGPG</sequence>
<proteinExistence type="predicted"/>